<keyword evidence="3" id="KW-0521">NADP</keyword>
<organism evidence="7 8">
    <name type="scientific">Colletotrichum sidae</name>
    <dbReference type="NCBI Taxonomy" id="1347389"/>
    <lineage>
        <taxon>Eukaryota</taxon>
        <taxon>Fungi</taxon>
        <taxon>Dikarya</taxon>
        <taxon>Ascomycota</taxon>
        <taxon>Pezizomycotina</taxon>
        <taxon>Sordariomycetes</taxon>
        <taxon>Hypocreomycetidae</taxon>
        <taxon>Glomerellales</taxon>
        <taxon>Glomerellaceae</taxon>
        <taxon>Colletotrichum</taxon>
        <taxon>Colletotrichum orbiculare species complex</taxon>
    </lineage>
</organism>
<evidence type="ECO:0000256" key="2">
    <source>
        <dbReference type="ARBA" id="ARBA00022553"/>
    </source>
</evidence>
<dbReference type="PROSITE" id="PS00455">
    <property type="entry name" value="AMP_BINDING"/>
    <property type="match status" value="1"/>
</dbReference>
<accession>A0A4R8TIT0</accession>
<dbReference type="PROSITE" id="PS00012">
    <property type="entry name" value="PHOSPHOPANTETHEINE"/>
    <property type="match status" value="1"/>
</dbReference>
<dbReference type="EMBL" id="QAPF01000072">
    <property type="protein sequence ID" value="TEA18092.1"/>
    <property type="molecule type" value="Genomic_DNA"/>
</dbReference>
<feature type="domain" description="Thioester reductase (TE)" evidence="6">
    <location>
        <begin position="709"/>
        <end position="949"/>
    </location>
</feature>
<evidence type="ECO:0000259" key="6">
    <source>
        <dbReference type="Pfam" id="PF07993"/>
    </source>
</evidence>
<evidence type="ECO:0000256" key="1">
    <source>
        <dbReference type="ARBA" id="ARBA00022450"/>
    </source>
</evidence>
<evidence type="ECO:0000313" key="8">
    <source>
        <dbReference type="Proteomes" id="UP000295604"/>
    </source>
</evidence>
<sequence length="1088" mass="120424">MSTTAVQTATEASPQMAYENRTLPAIIDDRAANEPLRESCSIPRTSNPRDGWRPVTYKEFANAINYMTHSILRNCGSPAKDSFPTIAYIGPNDIRYCIMMIAAIKAGYKSLFVSPRNPLEAQLNLFNLSDCHIVIRPPSHAGVVDAWVQHRQMETFDIEELDALLSKPDVPVIPYTKTAAEAEWDPFLVLHTSGSTGLPKPIVTKHGSVALLDSLRRVPEWNGTRTVNQVMEDMCRKSFNPSTSFSSLPIMPLFHAGGVYGFVGNMILCGRPTVFPYGDRLQTADLSIDCIKYSGAEAAGLPPSLLEEMAQRPDHIEVLKKMKTVTFGGGPLSKEAGDILVKNGIRLVNIIGATETLPLCLFYQKDPELWQYFVYNDDYSGLEWRRATGEEDVYEMVITRKSATIPIQGIFYTFPNIEEYRTNDLYKPHPTLPHLWKFHGRADNIINLSNGEKLNPTDMEDIIMGHPDVRGALIVGTGKFQPALIVEPFNYPKTEEQVDDLIDGIMPAVAEANKTIATHGRIVRHLIMVAKPEKPFLRADKETVKRVATTKLYHKEIERIYENPREIPLNKVRKLDLGSKEALAQSIQKLFREHLGIPTAANETDFFAAGMDSLLIITAARLMTASLRVTDDRYSGVTIEARDMYAHASPILLAGHILAIVVSQEASGELSRGPNTEPMKRLYQRLSQNLVHAKPGRLEARRDQQTVILTGSTGNMGCYLLDQLVRNPRIKKVVCFNRSPDGGAGKQEKAMEERGLISPSKSGKVEFIHATLGDANMGLKEQVYSRLLKEVDRVVHNAWAVNFNMPFDAFEPHIKGVRHLADFAAQAERRVVMVFVSTIGTVSGWEPSRGPVPEASLRGEWDIGGGLGYGQSKLVSSLILEDAAKVGDFPLAVVRVGQIAGPLAEAGAWSRQEWLPTIIASSLHLKALPKHLASMNAVAWVPVEVMSSMILDVGGLSTESDDYHEGYFTGSNPQTTSFDKFVPAIREYYGKNRLPELVSLGEWVERLEASRSADGALGADRNPGLKLIDFYRGTASGGDGSESKGFETRRTVAASPALRRVGPVTPELMIHWCKQWKFESPSARVGRL</sequence>
<name>A0A4R8TIT0_9PEZI</name>
<evidence type="ECO:0000259" key="5">
    <source>
        <dbReference type="Pfam" id="PF00550"/>
    </source>
</evidence>
<dbReference type="Pfam" id="PF23562">
    <property type="entry name" value="AMP-binding_C_3"/>
    <property type="match status" value="1"/>
</dbReference>
<dbReference type="InterPro" id="IPR000873">
    <property type="entry name" value="AMP-dep_synth/lig_dom"/>
</dbReference>
<comment type="caution">
    <text evidence="7">The sequence shown here is derived from an EMBL/GenBank/DDBJ whole genome shotgun (WGS) entry which is preliminary data.</text>
</comment>
<proteinExistence type="predicted"/>
<keyword evidence="8" id="KW-1185">Reference proteome</keyword>
<evidence type="ECO:0000259" key="4">
    <source>
        <dbReference type="Pfam" id="PF00501"/>
    </source>
</evidence>
<dbReference type="PANTHER" id="PTHR43439:SF2">
    <property type="entry name" value="ENZYME, PUTATIVE (JCVI)-RELATED"/>
    <property type="match status" value="1"/>
</dbReference>
<keyword evidence="2" id="KW-0597">Phosphoprotein</keyword>
<evidence type="ECO:0000256" key="3">
    <source>
        <dbReference type="ARBA" id="ARBA00022857"/>
    </source>
</evidence>
<feature type="domain" description="AMP-dependent synthetase/ligase" evidence="4">
    <location>
        <begin position="50"/>
        <end position="365"/>
    </location>
</feature>
<dbReference type="InterPro" id="IPR042099">
    <property type="entry name" value="ANL_N_sf"/>
</dbReference>
<dbReference type="PANTHER" id="PTHR43439">
    <property type="entry name" value="PHENYLACETATE-COENZYME A LIGASE"/>
    <property type="match status" value="1"/>
</dbReference>
<dbReference type="Proteomes" id="UP000295604">
    <property type="component" value="Unassembled WGS sequence"/>
</dbReference>
<dbReference type="InterPro" id="IPR013120">
    <property type="entry name" value="FAR_NAD-bd"/>
</dbReference>
<dbReference type="InterPro" id="IPR036291">
    <property type="entry name" value="NAD(P)-bd_dom_sf"/>
</dbReference>
<evidence type="ECO:0000313" key="7">
    <source>
        <dbReference type="EMBL" id="TEA18092.1"/>
    </source>
</evidence>
<dbReference type="Pfam" id="PF07993">
    <property type="entry name" value="NAD_binding_4"/>
    <property type="match status" value="1"/>
</dbReference>
<feature type="domain" description="Carrier" evidence="5">
    <location>
        <begin position="586"/>
        <end position="657"/>
    </location>
</feature>
<reference evidence="7 8" key="1">
    <citation type="submission" date="2018-11" db="EMBL/GenBank/DDBJ databases">
        <title>Genome sequence and assembly of Colletotrichum sidae.</title>
        <authorList>
            <person name="Gan P."/>
            <person name="Shirasu K."/>
        </authorList>
    </citation>
    <scope>NUCLEOTIDE SEQUENCE [LARGE SCALE GENOMIC DNA]</scope>
    <source>
        <strain evidence="7 8">CBS 518.97</strain>
    </source>
</reference>
<dbReference type="Gene3D" id="3.40.50.720">
    <property type="entry name" value="NAD(P)-binding Rossmann-like Domain"/>
    <property type="match status" value="1"/>
</dbReference>
<dbReference type="InterPro" id="IPR009081">
    <property type="entry name" value="PP-bd_ACP"/>
</dbReference>
<dbReference type="Pfam" id="PF00501">
    <property type="entry name" value="AMP-binding"/>
    <property type="match status" value="1"/>
</dbReference>
<dbReference type="InterPro" id="IPR020845">
    <property type="entry name" value="AMP-binding_CS"/>
</dbReference>
<protein>
    <submittedName>
        <fullName evidence="7">Non-canonical non-ribosomal peptide synthetase FUB8</fullName>
    </submittedName>
</protein>
<dbReference type="SUPFAM" id="SSF56801">
    <property type="entry name" value="Acetyl-CoA synthetase-like"/>
    <property type="match status" value="1"/>
</dbReference>
<keyword evidence="1" id="KW-0596">Phosphopantetheine</keyword>
<dbReference type="SUPFAM" id="SSF51735">
    <property type="entry name" value="NAD(P)-binding Rossmann-fold domains"/>
    <property type="match status" value="1"/>
</dbReference>
<dbReference type="SUPFAM" id="SSF47336">
    <property type="entry name" value="ACP-like"/>
    <property type="match status" value="1"/>
</dbReference>
<dbReference type="InterPro" id="IPR051414">
    <property type="entry name" value="Adenylate-forming_Reductase"/>
</dbReference>
<dbReference type="Pfam" id="PF00550">
    <property type="entry name" value="PP-binding"/>
    <property type="match status" value="1"/>
</dbReference>
<dbReference type="InterPro" id="IPR036736">
    <property type="entry name" value="ACP-like_sf"/>
</dbReference>
<gene>
    <name evidence="7" type="primary">FUB8-4</name>
    <name evidence="7" type="ORF">C8034_v011396</name>
</gene>
<dbReference type="AlphaFoldDB" id="A0A4R8TIT0"/>
<dbReference type="Gene3D" id="3.40.50.12780">
    <property type="entry name" value="N-terminal domain of ligase-like"/>
    <property type="match status" value="1"/>
</dbReference>
<dbReference type="Gene3D" id="1.10.1200.10">
    <property type="entry name" value="ACP-like"/>
    <property type="match status" value="1"/>
</dbReference>
<dbReference type="InterPro" id="IPR006162">
    <property type="entry name" value="Ppantetheine_attach_site"/>
</dbReference>